<keyword evidence="17" id="KW-0464">Manganese</keyword>
<dbReference type="EMBL" id="RCHR01000005">
    <property type="protein sequence ID" value="RLL42838.1"/>
    <property type="molecule type" value="Genomic_DNA"/>
</dbReference>
<keyword evidence="4" id="KW-0808">Transferase</keyword>
<sequence>MNIMKPIVSEDIPNGEEWVYEVKYDGFRCILDWNVDGNVKLISKNNTDLTAQFPEIVTYCHNNEAIISKYLPVRLDGELVVLNNAFQANFSWIQKRGRLKDKQRIEKESQKRPAAFMAFDMIAENGVSYESKAFHLRKQSLEAFCNNLSGEQFIQYVKAYSNSNELWRKVFEYKGEGMIAKRKNSLYTSGKGHRDWFKIKNWRTIQGFVTTYNPDNGYYSFRVFNQDVIVEVGKVKHGLDGDAADTLKQLFLSNGEWDGKVYTLPPAICASVHTLDLYREELREPAFSSLLPAISANDCTSLQLKLDLAMIPGEISKTDKIFWPKQGFAKGDLLAYFREISPYMLPYLKNRALTLIRCPDGVHGESFYQKHLPDYAPPFIEGVPVEGGERLILCQDLESLIWFANHGALEYHVPFQYVTSKDPIEIVFDLDPPNREKFHLAIQAARFIKPILDDLGLHSFVKTSGNKGIQIHIPIPEGSMTYDETAVFTQAIAYTVENTHPDIFTTERMKKNRQGRLYIDYVQHGKDKTLIAPYSTRMTEEATVATPLYWEEVTDSLHPTSFTIENVLERVQELGCPFHDYYKVGQEQNLDKVLQLIRS</sequence>
<dbReference type="Gene3D" id="3.30.470.30">
    <property type="entry name" value="DNA ligase/mRNA capping enzyme"/>
    <property type="match status" value="1"/>
</dbReference>
<accession>A0A498DFQ5</accession>
<evidence type="ECO:0000256" key="1">
    <source>
        <dbReference type="ARBA" id="ARBA00001936"/>
    </source>
</evidence>
<dbReference type="Proteomes" id="UP000270219">
    <property type="component" value="Unassembled WGS sequence"/>
</dbReference>
<keyword evidence="14" id="KW-0238">DNA-binding</keyword>
<keyword evidence="26" id="KW-1185">Reference proteome</keyword>
<dbReference type="InterPro" id="IPR014143">
    <property type="entry name" value="NHEJ_ligase_prk"/>
</dbReference>
<keyword evidence="8" id="KW-0547">Nucleotide-binding</keyword>
<evidence type="ECO:0000256" key="2">
    <source>
        <dbReference type="ARBA" id="ARBA00012727"/>
    </source>
</evidence>
<evidence type="ECO:0000256" key="5">
    <source>
        <dbReference type="ARBA" id="ARBA00022695"/>
    </source>
</evidence>
<name>A0A498DFQ5_9BACI</name>
<keyword evidence="3 25" id="KW-0436">Ligase</keyword>
<evidence type="ECO:0000256" key="9">
    <source>
        <dbReference type="ARBA" id="ARBA00022763"/>
    </source>
</evidence>
<comment type="similarity">
    <text evidence="21">In the C-terminal section; belongs to the ATP-dependent DNA ligase family.</text>
</comment>
<keyword evidence="6" id="KW-0540">Nuclease</keyword>
<dbReference type="NCBIfam" id="TIGR02778">
    <property type="entry name" value="ligD_pol"/>
    <property type="match status" value="1"/>
</dbReference>
<evidence type="ECO:0000256" key="4">
    <source>
        <dbReference type="ARBA" id="ARBA00022679"/>
    </source>
</evidence>
<dbReference type="AlphaFoldDB" id="A0A498DFQ5"/>
<dbReference type="Pfam" id="PF21686">
    <property type="entry name" value="LigD_Prim-Pol"/>
    <property type="match status" value="1"/>
</dbReference>
<gene>
    <name evidence="25" type="ORF">D8M04_14915</name>
</gene>
<dbReference type="SUPFAM" id="SSF56091">
    <property type="entry name" value="DNA ligase/mRNA capping enzyme, catalytic domain"/>
    <property type="match status" value="1"/>
</dbReference>
<evidence type="ECO:0000256" key="11">
    <source>
        <dbReference type="ARBA" id="ARBA00022839"/>
    </source>
</evidence>
<dbReference type="InterPro" id="IPR012310">
    <property type="entry name" value="DNA_ligase_ATP-dep_cent"/>
</dbReference>
<evidence type="ECO:0000256" key="10">
    <source>
        <dbReference type="ARBA" id="ARBA00022801"/>
    </source>
</evidence>
<evidence type="ECO:0000256" key="21">
    <source>
        <dbReference type="ARBA" id="ARBA00049981"/>
    </source>
</evidence>
<dbReference type="GO" id="GO:0006310">
    <property type="term" value="P:DNA recombination"/>
    <property type="evidence" value="ECO:0007669"/>
    <property type="project" value="UniProtKB-KW"/>
</dbReference>
<keyword evidence="7" id="KW-0479">Metal-binding</keyword>
<keyword evidence="13" id="KW-0239">DNA-directed DNA polymerase</keyword>
<keyword evidence="18" id="KW-0511">Multifunctional enzyme</keyword>
<evidence type="ECO:0000256" key="16">
    <source>
        <dbReference type="ARBA" id="ARBA00023204"/>
    </source>
</evidence>
<evidence type="ECO:0000259" key="24">
    <source>
        <dbReference type="Pfam" id="PF21686"/>
    </source>
</evidence>
<evidence type="ECO:0000256" key="20">
    <source>
        <dbReference type="ARBA" id="ARBA00034003"/>
    </source>
</evidence>
<dbReference type="GO" id="GO:0004527">
    <property type="term" value="F:exonuclease activity"/>
    <property type="evidence" value="ECO:0007669"/>
    <property type="project" value="UniProtKB-KW"/>
</dbReference>
<evidence type="ECO:0000256" key="15">
    <source>
        <dbReference type="ARBA" id="ARBA00023172"/>
    </source>
</evidence>
<evidence type="ECO:0000313" key="25">
    <source>
        <dbReference type="EMBL" id="RLL42838.1"/>
    </source>
</evidence>
<keyword evidence="5" id="KW-0548">Nucleotidyltransferase</keyword>
<evidence type="ECO:0000259" key="23">
    <source>
        <dbReference type="Pfam" id="PF01068"/>
    </source>
</evidence>
<dbReference type="Pfam" id="PF01068">
    <property type="entry name" value="DNA_ligase_A_M"/>
    <property type="match status" value="1"/>
</dbReference>
<evidence type="ECO:0000256" key="13">
    <source>
        <dbReference type="ARBA" id="ARBA00022932"/>
    </source>
</evidence>
<comment type="cofactor">
    <cofactor evidence="1">
        <name>Mn(2+)</name>
        <dbReference type="ChEBI" id="CHEBI:29035"/>
    </cofactor>
</comment>
<reference evidence="25 26" key="1">
    <citation type="submission" date="2018-10" db="EMBL/GenBank/DDBJ databases">
        <title>Oceanobacillus sp. YLB-02 draft genome.</title>
        <authorList>
            <person name="Yu L."/>
        </authorList>
    </citation>
    <scope>NUCLEOTIDE SEQUENCE [LARGE SCALE GENOMIC DNA]</scope>
    <source>
        <strain evidence="25 26">YLB-02</strain>
    </source>
</reference>
<comment type="caution">
    <text evidence="25">The sequence shown here is derived from an EMBL/GenBank/DDBJ whole genome shotgun (WGS) entry which is preliminary data.</text>
</comment>
<dbReference type="PROSITE" id="PS00333">
    <property type="entry name" value="DNA_LIGASE_A2"/>
    <property type="match status" value="1"/>
</dbReference>
<dbReference type="InterPro" id="IPR016059">
    <property type="entry name" value="DNA_ligase_ATP-dep_CS"/>
</dbReference>
<keyword evidence="12" id="KW-0067">ATP-binding</keyword>
<dbReference type="PANTHER" id="PTHR42705:SF2">
    <property type="entry name" value="BIFUNCTIONAL NON-HOMOLOGOUS END JOINING PROTEIN LIGD"/>
    <property type="match status" value="1"/>
</dbReference>
<keyword evidence="10" id="KW-0378">Hydrolase</keyword>
<dbReference type="InterPro" id="IPR014145">
    <property type="entry name" value="LigD_pol_dom"/>
</dbReference>
<dbReference type="EC" id="6.5.1.1" evidence="2"/>
<organism evidence="25 26">
    <name type="scientific">Oceanobacillus piezotolerans</name>
    <dbReference type="NCBI Taxonomy" id="2448030"/>
    <lineage>
        <taxon>Bacteria</taxon>
        <taxon>Bacillati</taxon>
        <taxon>Bacillota</taxon>
        <taxon>Bacilli</taxon>
        <taxon>Bacillales</taxon>
        <taxon>Bacillaceae</taxon>
        <taxon>Oceanobacillus</taxon>
    </lineage>
</organism>
<feature type="domain" description="ATP-dependent DNA ligase family profile" evidence="23">
    <location>
        <begin position="15"/>
        <end position="200"/>
    </location>
</feature>
<dbReference type="GO" id="GO:0003910">
    <property type="term" value="F:DNA ligase (ATP) activity"/>
    <property type="evidence" value="ECO:0007669"/>
    <property type="project" value="UniProtKB-EC"/>
</dbReference>
<dbReference type="GO" id="GO:0005524">
    <property type="term" value="F:ATP binding"/>
    <property type="evidence" value="ECO:0007669"/>
    <property type="project" value="UniProtKB-KW"/>
</dbReference>
<evidence type="ECO:0000256" key="14">
    <source>
        <dbReference type="ARBA" id="ARBA00023125"/>
    </source>
</evidence>
<evidence type="ECO:0000256" key="19">
    <source>
        <dbReference type="ARBA" id="ARBA00029943"/>
    </source>
</evidence>
<dbReference type="RefSeq" id="WP_121524205.1">
    <property type="nucleotide sequence ID" value="NZ_RCHR01000005.1"/>
</dbReference>
<dbReference type="GO" id="GO:0003677">
    <property type="term" value="F:DNA binding"/>
    <property type="evidence" value="ECO:0007669"/>
    <property type="project" value="UniProtKB-KW"/>
</dbReference>
<feature type="domain" description="DNA ligase D polymerase" evidence="24">
    <location>
        <begin position="330"/>
        <end position="578"/>
    </location>
</feature>
<comment type="catalytic activity">
    <reaction evidence="20">
        <text>ATP + (deoxyribonucleotide)n-3'-hydroxyl + 5'-phospho-(deoxyribonucleotide)m = (deoxyribonucleotide)n+m + AMP + diphosphate.</text>
        <dbReference type="EC" id="6.5.1.1"/>
    </reaction>
</comment>
<dbReference type="GO" id="GO:0006281">
    <property type="term" value="P:DNA repair"/>
    <property type="evidence" value="ECO:0007669"/>
    <property type="project" value="UniProtKB-KW"/>
</dbReference>
<keyword evidence="11" id="KW-0269">Exonuclease</keyword>
<dbReference type="NCBIfam" id="TIGR02776">
    <property type="entry name" value="NHEJ_ligase_prk"/>
    <property type="match status" value="1"/>
</dbReference>
<dbReference type="OrthoDB" id="9802472at2"/>
<keyword evidence="9" id="KW-0227">DNA damage</keyword>
<keyword evidence="15" id="KW-0233">DNA recombination</keyword>
<dbReference type="GO" id="GO:0003887">
    <property type="term" value="F:DNA-directed DNA polymerase activity"/>
    <property type="evidence" value="ECO:0007669"/>
    <property type="project" value="UniProtKB-KW"/>
</dbReference>
<evidence type="ECO:0000256" key="18">
    <source>
        <dbReference type="ARBA" id="ARBA00023268"/>
    </source>
</evidence>
<dbReference type="InterPro" id="IPR014146">
    <property type="entry name" value="LigD_ligase_dom"/>
</dbReference>
<evidence type="ECO:0000256" key="8">
    <source>
        <dbReference type="ARBA" id="ARBA00022741"/>
    </source>
</evidence>
<dbReference type="GO" id="GO:0046872">
    <property type="term" value="F:metal ion binding"/>
    <property type="evidence" value="ECO:0007669"/>
    <property type="project" value="UniProtKB-KW"/>
</dbReference>
<dbReference type="NCBIfam" id="TIGR02779">
    <property type="entry name" value="NHEJ_ligase_lig"/>
    <property type="match status" value="1"/>
</dbReference>
<protein>
    <recommendedName>
        <fullName evidence="2">DNA ligase (ATP)</fullName>
        <ecNumber evidence="2">6.5.1.1</ecNumber>
    </recommendedName>
    <alternativeName>
        <fullName evidence="19">NHEJ DNA polymerase</fullName>
    </alternativeName>
</protein>
<evidence type="ECO:0000256" key="7">
    <source>
        <dbReference type="ARBA" id="ARBA00022723"/>
    </source>
</evidence>
<proteinExistence type="inferred from homology"/>
<evidence type="ECO:0000256" key="12">
    <source>
        <dbReference type="ARBA" id="ARBA00022840"/>
    </source>
</evidence>
<comment type="similarity">
    <text evidence="22">In the N-terminal section; belongs to the LigD polymerase family.</text>
</comment>
<evidence type="ECO:0000256" key="3">
    <source>
        <dbReference type="ARBA" id="ARBA00022598"/>
    </source>
</evidence>
<evidence type="ECO:0000256" key="17">
    <source>
        <dbReference type="ARBA" id="ARBA00023211"/>
    </source>
</evidence>
<evidence type="ECO:0000256" key="22">
    <source>
        <dbReference type="ARBA" id="ARBA00049990"/>
    </source>
</evidence>
<dbReference type="Gene3D" id="3.90.920.10">
    <property type="entry name" value="DNA primase, PRIM domain"/>
    <property type="match status" value="1"/>
</dbReference>
<evidence type="ECO:0000313" key="26">
    <source>
        <dbReference type="Proteomes" id="UP000270219"/>
    </source>
</evidence>
<evidence type="ECO:0000256" key="6">
    <source>
        <dbReference type="ARBA" id="ARBA00022722"/>
    </source>
</evidence>
<dbReference type="InterPro" id="IPR052171">
    <property type="entry name" value="NHEJ_LigD"/>
</dbReference>
<dbReference type="PANTHER" id="PTHR42705">
    <property type="entry name" value="BIFUNCTIONAL NON-HOMOLOGOUS END JOINING PROTEIN LIGD"/>
    <property type="match status" value="1"/>
</dbReference>
<keyword evidence="16" id="KW-0234">DNA repair</keyword>
<dbReference type="NCBIfam" id="NF007211">
    <property type="entry name" value="PRK09633.1"/>
    <property type="match status" value="1"/>
</dbReference>